<dbReference type="EMBL" id="FTOT01000014">
    <property type="protein sequence ID" value="SIT23310.1"/>
    <property type="molecule type" value="Genomic_DNA"/>
</dbReference>
<organism evidence="7 8">
    <name type="scientific">Gemmobacter megaterium</name>
    <dbReference type="NCBI Taxonomy" id="1086013"/>
    <lineage>
        <taxon>Bacteria</taxon>
        <taxon>Pseudomonadati</taxon>
        <taxon>Pseudomonadota</taxon>
        <taxon>Alphaproteobacteria</taxon>
        <taxon>Rhodobacterales</taxon>
        <taxon>Paracoccaceae</taxon>
        <taxon>Gemmobacter</taxon>
    </lineage>
</organism>
<keyword evidence="3" id="KW-0378">Hydrolase</keyword>
<dbReference type="InterPro" id="IPR001279">
    <property type="entry name" value="Metallo-B-lactamas"/>
</dbReference>
<dbReference type="CDD" id="cd07720">
    <property type="entry name" value="OPHC2-like_MBL-fold"/>
    <property type="match status" value="1"/>
</dbReference>
<feature type="chain" id="PRO_5009943990" evidence="5">
    <location>
        <begin position="30"/>
        <end position="307"/>
    </location>
</feature>
<evidence type="ECO:0000259" key="6">
    <source>
        <dbReference type="SMART" id="SM00849"/>
    </source>
</evidence>
<dbReference type="Gene3D" id="3.60.15.10">
    <property type="entry name" value="Ribonuclease Z/Hydroxyacylglutathione hydrolase-like"/>
    <property type="match status" value="1"/>
</dbReference>
<sequence>MSIKLTRRHALVAAAAAPMVAAVGPAAMAAAPLQGPSQRLANRFTLGGFEVTALLAGTRTVPNPHEIFGLNTSAEAFAAASEAAFIPTDKAQFFFTPTLVNTGSELILFDTGVSAAGIVAALDQAGVTPDQVDVVVLTHMHGDHIGGLMGEGGPTFANARYVTGAIEHNHWSQAGNEGFNKAVKPLNDKMAFLDDGGAVASGVTAMLADGHTPGHMAYMIESDGEQLMLIADTANHFIWSVQNPDWEVRFDMDKAKAAASRRRVLGMLAADRVPFIGYHMPFPALGYVAAEGDAFRYVPASYQTMLD</sequence>
<feature type="signal peptide" evidence="5">
    <location>
        <begin position="1"/>
        <end position="29"/>
    </location>
</feature>
<dbReference type="SUPFAM" id="SSF56281">
    <property type="entry name" value="Metallo-hydrolase/oxidoreductase"/>
    <property type="match status" value="1"/>
</dbReference>
<comment type="similarity">
    <text evidence="1">Belongs to the metallo-beta-lactamase superfamily.</text>
</comment>
<dbReference type="PANTHER" id="PTHR42978">
    <property type="entry name" value="QUORUM-QUENCHING LACTONASE YTNP-RELATED-RELATED"/>
    <property type="match status" value="1"/>
</dbReference>
<evidence type="ECO:0000256" key="2">
    <source>
        <dbReference type="ARBA" id="ARBA00022723"/>
    </source>
</evidence>
<keyword evidence="2" id="KW-0479">Metal-binding</keyword>
<keyword evidence="4" id="KW-0862">Zinc</keyword>
<dbReference type="STRING" id="1086013.SAMN05421774_1145"/>
<accession>A0A1N7QKA2</accession>
<evidence type="ECO:0000256" key="5">
    <source>
        <dbReference type="SAM" id="SignalP"/>
    </source>
</evidence>
<evidence type="ECO:0000256" key="4">
    <source>
        <dbReference type="ARBA" id="ARBA00022833"/>
    </source>
</evidence>
<evidence type="ECO:0000313" key="8">
    <source>
        <dbReference type="Proteomes" id="UP000186141"/>
    </source>
</evidence>
<dbReference type="GO" id="GO:0016787">
    <property type="term" value="F:hydrolase activity"/>
    <property type="evidence" value="ECO:0007669"/>
    <property type="project" value="UniProtKB-KW"/>
</dbReference>
<dbReference type="GO" id="GO:0046872">
    <property type="term" value="F:metal ion binding"/>
    <property type="evidence" value="ECO:0007669"/>
    <property type="project" value="UniProtKB-KW"/>
</dbReference>
<reference evidence="7 8" key="1">
    <citation type="submission" date="2017-01" db="EMBL/GenBank/DDBJ databases">
        <authorList>
            <person name="Mah S.A."/>
            <person name="Swanson W.J."/>
            <person name="Moy G.W."/>
            <person name="Vacquier V.D."/>
        </authorList>
    </citation>
    <scope>NUCLEOTIDE SEQUENCE [LARGE SCALE GENOMIC DNA]</scope>
    <source>
        <strain evidence="7 8">DSM 26375</strain>
    </source>
</reference>
<dbReference type="PROSITE" id="PS51318">
    <property type="entry name" value="TAT"/>
    <property type="match status" value="1"/>
</dbReference>
<feature type="domain" description="Metallo-beta-lactamase" evidence="6">
    <location>
        <begin position="94"/>
        <end position="279"/>
    </location>
</feature>
<dbReference type="SMART" id="SM00849">
    <property type="entry name" value="Lactamase_B"/>
    <property type="match status" value="1"/>
</dbReference>
<dbReference type="InterPro" id="IPR006311">
    <property type="entry name" value="TAT_signal"/>
</dbReference>
<evidence type="ECO:0000313" key="7">
    <source>
        <dbReference type="EMBL" id="SIT23310.1"/>
    </source>
</evidence>
<dbReference type="AlphaFoldDB" id="A0A1N7QKA2"/>
<evidence type="ECO:0000256" key="3">
    <source>
        <dbReference type="ARBA" id="ARBA00022801"/>
    </source>
</evidence>
<dbReference type="InterPro" id="IPR036866">
    <property type="entry name" value="RibonucZ/Hydroxyglut_hydro"/>
</dbReference>
<protein>
    <submittedName>
        <fullName evidence="7">Glyoxylase, beta-lactamase superfamily II</fullName>
    </submittedName>
</protein>
<proteinExistence type="inferred from homology"/>
<dbReference type="Pfam" id="PF00753">
    <property type="entry name" value="Lactamase_B"/>
    <property type="match status" value="1"/>
</dbReference>
<dbReference type="InterPro" id="IPR051013">
    <property type="entry name" value="MBL_superfamily_lactonases"/>
</dbReference>
<keyword evidence="5" id="KW-0732">Signal</keyword>
<dbReference type="RefSeq" id="WP_076534202.1">
    <property type="nucleotide sequence ID" value="NZ_BMEH01000014.1"/>
</dbReference>
<gene>
    <name evidence="7" type="ORF">SAMN05421774_1145</name>
</gene>
<name>A0A1N7QKA2_9RHOB</name>
<keyword evidence="8" id="KW-1185">Reference proteome</keyword>
<evidence type="ECO:0000256" key="1">
    <source>
        <dbReference type="ARBA" id="ARBA00007749"/>
    </source>
</evidence>
<dbReference type="PANTHER" id="PTHR42978:SF6">
    <property type="entry name" value="QUORUM-QUENCHING LACTONASE YTNP-RELATED"/>
    <property type="match status" value="1"/>
</dbReference>
<dbReference type="Proteomes" id="UP000186141">
    <property type="component" value="Unassembled WGS sequence"/>
</dbReference>